<dbReference type="RefSeq" id="WP_086542781.1">
    <property type="nucleotide sequence ID" value="NZ_MSSW01000053.1"/>
</dbReference>
<evidence type="ECO:0000313" key="2">
    <source>
        <dbReference type="EMBL" id="REG83409.1"/>
    </source>
</evidence>
<dbReference type="AlphaFoldDB" id="A0A3E0DLB2"/>
<feature type="domain" description="Cyclic nucleotide-binding" evidence="1">
    <location>
        <begin position="12"/>
        <end position="95"/>
    </location>
</feature>
<dbReference type="InterPro" id="IPR018490">
    <property type="entry name" value="cNMP-bd_dom_sf"/>
</dbReference>
<gene>
    <name evidence="2" type="ORF">C8N25_11854</name>
</gene>
<organism evidence="2 3">
    <name type="scientific">Algoriphagus antarcticus</name>
    <dbReference type="NCBI Taxonomy" id="238540"/>
    <lineage>
        <taxon>Bacteria</taxon>
        <taxon>Pseudomonadati</taxon>
        <taxon>Bacteroidota</taxon>
        <taxon>Cytophagia</taxon>
        <taxon>Cytophagales</taxon>
        <taxon>Cyclobacteriaceae</taxon>
        <taxon>Algoriphagus</taxon>
    </lineage>
</organism>
<proteinExistence type="predicted"/>
<protein>
    <submittedName>
        <fullName evidence="2">CRP-like cAMP-binding protein</fullName>
    </submittedName>
</protein>
<dbReference type="Pfam" id="PF00027">
    <property type="entry name" value="cNMP_binding"/>
    <property type="match status" value="1"/>
</dbReference>
<accession>A0A3E0DLB2</accession>
<dbReference type="Proteomes" id="UP000256405">
    <property type="component" value="Unassembled WGS sequence"/>
</dbReference>
<dbReference type="EMBL" id="QUNF01000018">
    <property type="protein sequence ID" value="REG83409.1"/>
    <property type="molecule type" value="Genomic_DNA"/>
</dbReference>
<evidence type="ECO:0000313" key="3">
    <source>
        <dbReference type="Proteomes" id="UP000256405"/>
    </source>
</evidence>
<reference evidence="2 3" key="1">
    <citation type="submission" date="2018-08" db="EMBL/GenBank/DDBJ databases">
        <title>Genomic Encyclopedia of Archaeal and Bacterial Type Strains, Phase II (KMG-II): from individual species to whole genera.</title>
        <authorList>
            <person name="Goeker M."/>
        </authorList>
    </citation>
    <scope>NUCLEOTIDE SEQUENCE [LARGE SCALE GENOMIC DNA]</scope>
    <source>
        <strain evidence="2 3">DSM 15986</strain>
    </source>
</reference>
<name>A0A3E0DLB2_9BACT</name>
<dbReference type="InterPro" id="IPR000595">
    <property type="entry name" value="cNMP-bd_dom"/>
</dbReference>
<dbReference type="OrthoDB" id="758145at2"/>
<evidence type="ECO:0000259" key="1">
    <source>
        <dbReference type="PROSITE" id="PS50042"/>
    </source>
</evidence>
<comment type="caution">
    <text evidence="2">The sequence shown here is derived from an EMBL/GenBank/DDBJ whole genome shotgun (WGS) entry which is preliminary data.</text>
</comment>
<dbReference type="InterPro" id="IPR014710">
    <property type="entry name" value="RmlC-like_jellyroll"/>
</dbReference>
<dbReference type="PROSITE" id="PS50042">
    <property type="entry name" value="CNMP_BINDING_3"/>
    <property type="match status" value="1"/>
</dbReference>
<sequence length="190" mass="21874">MDNHPIIDTFAMMHPLSEACRKDFASIIHPQTLPKNTMLLDFGKKATTLFFIQKGLARAYYNRDGEEVTYYFAIDRQFIGAVPSLFDGRPSLSAIQLIEQSDIHYYSYLDFEDCCARHHDLERAARKLSSLVILRGLEDLESLRFYSANERYQLVQKRHPGIMNRCPLKYIASYIGTSQVSVSRIRAGLQ</sequence>
<dbReference type="Gene3D" id="2.60.120.10">
    <property type="entry name" value="Jelly Rolls"/>
    <property type="match status" value="1"/>
</dbReference>
<dbReference type="SUPFAM" id="SSF51206">
    <property type="entry name" value="cAMP-binding domain-like"/>
    <property type="match status" value="1"/>
</dbReference>
<keyword evidence="3" id="KW-1185">Reference proteome</keyword>